<dbReference type="PROSITE" id="PS50893">
    <property type="entry name" value="ABC_TRANSPORTER_2"/>
    <property type="match status" value="1"/>
</dbReference>
<organism evidence="5 6">
    <name type="scientific">Syntrophobacter fumaroxidans (strain DSM 10017 / MPOB)</name>
    <dbReference type="NCBI Taxonomy" id="335543"/>
    <lineage>
        <taxon>Bacteria</taxon>
        <taxon>Pseudomonadati</taxon>
        <taxon>Thermodesulfobacteriota</taxon>
        <taxon>Syntrophobacteria</taxon>
        <taxon>Syntrophobacterales</taxon>
        <taxon>Syntrophobacteraceae</taxon>
        <taxon>Syntrophobacter</taxon>
    </lineage>
</organism>
<dbReference type="GO" id="GO:0005524">
    <property type="term" value="F:ATP binding"/>
    <property type="evidence" value="ECO:0007669"/>
    <property type="project" value="UniProtKB-KW"/>
</dbReference>
<proteinExistence type="predicted"/>
<dbReference type="InterPro" id="IPR017871">
    <property type="entry name" value="ABC_transporter-like_CS"/>
</dbReference>
<evidence type="ECO:0000313" key="6">
    <source>
        <dbReference type="Proteomes" id="UP000001784"/>
    </source>
</evidence>
<dbReference type="PROSITE" id="PS00211">
    <property type="entry name" value="ABC_TRANSPORTER_1"/>
    <property type="match status" value="1"/>
</dbReference>
<dbReference type="KEGG" id="sfu:Sfum_2215"/>
<dbReference type="Pfam" id="PF00005">
    <property type="entry name" value="ABC_tran"/>
    <property type="match status" value="1"/>
</dbReference>
<dbReference type="InterPro" id="IPR027417">
    <property type="entry name" value="P-loop_NTPase"/>
</dbReference>
<keyword evidence="6" id="KW-1185">Reference proteome</keyword>
<feature type="domain" description="ABC transporter" evidence="4">
    <location>
        <begin position="17"/>
        <end position="246"/>
    </location>
</feature>
<dbReference type="InterPro" id="IPR003439">
    <property type="entry name" value="ABC_transporter-like_ATP-bd"/>
</dbReference>
<dbReference type="InParanoid" id="A0LKE5"/>
<gene>
    <name evidence="5" type="ordered locus">Sfum_2215</name>
</gene>
<dbReference type="PANTHER" id="PTHR42788">
    <property type="entry name" value="TAURINE IMPORT ATP-BINDING PROTEIN-RELATED"/>
    <property type="match status" value="1"/>
</dbReference>
<dbReference type="PANTHER" id="PTHR42788:SF13">
    <property type="entry name" value="ALIPHATIC SULFONATES IMPORT ATP-BINDING PROTEIN SSUB"/>
    <property type="match status" value="1"/>
</dbReference>
<dbReference type="STRING" id="335543.Sfum_2215"/>
<evidence type="ECO:0000256" key="2">
    <source>
        <dbReference type="ARBA" id="ARBA00022741"/>
    </source>
</evidence>
<dbReference type="FunCoup" id="A0LKE5">
    <property type="interactions" value="272"/>
</dbReference>
<dbReference type="Gene3D" id="3.40.50.300">
    <property type="entry name" value="P-loop containing nucleotide triphosphate hydrolases"/>
    <property type="match status" value="1"/>
</dbReference>
<dbReference type="SMART" id="SM00382">
    <property type="entry name" value="AAA"/>
    <property type="match status" value="1"/>
</dbReference>
<dbReference type="EMBL" id="CP000478">
    <property type="protein sequence ID" value="ABK17897.1"/>
    <property type="molecule type" value="Genomic_DNA"/>
</dbReference>
<reference evidence="5 6" key="1">
    <citation type="submission" date="2006-10" db="EMBL/GenBank/DDBJ databases">
        <title>Complete sequence of Syntrophobacter fumaroxidans MPOB.</title>
        <authorList>
            <consortium name="US DOE Joint Genome Institute"/>
            <person name="Copeland A."/>
            <person name="Lucas S."/>
            <person name="Lapidus A."/>
            <person name="Barry K."/>
            <person name="Detter J.C."/>
            <person name="Glavina del Rio T."/>
            <person name="Hammon N."/>
            <person name="Israni S."/>
            <person name="Pitluck S."/>
            <person name="Goltsman E.G."/>
            <person name="Martinez M."/>
            <person name="Schmutz J."/>
            <person name="Larimer F."/>
            <person name="Land M."/>
            <person name="Hauser L."/>
            <person name="Kyrpides N."/>
            <person name="Kim E."/>
            <person name="Boone D.R."/>
            <person name="Brockman F."/>
            <person name="Culley D."/>
            <person name="Ferry J."/>
            <person name="Gunsalus R."/>
            <person name="McInerney M.J."/>
            <person name="Morrison M."/>
            <person name="Plugge C."/>
            <person name="Rohlin L."/>
            <person name="Scholten J."/>
            <person name="Sieber J."/>
            <person name="Stams A.J.M."/>
            <person name="Worm P."/>
            <person name="Henstra A.M."/>
            <person name="Richardson P."/>
        </authorList>
    </citation>
    <scope>NUCLEOTIDE SEQUENCE [LARGE SCALE GENOMIC DNA]</scope>
    <source>
        <strain evidence="6">DSM 10017 / MPOB</strain>
    </source>
</reference>
<dbReference type="SUPFAM" id="SSF52540">
    <property type="entry name" value="P-loop containing nucleoside triphosphate hydrolases"/>
    <property type="match status" value="1"/>
</dbReference>
<keyword evidence="2" id="KW-0547">Nucleotide-binding</keyword>
<name>A0LKE5_SYNFM</name>
<accession>A0LKE5</accession>
<dbReference type="InterPro" id="IPR050166">
    <property type="entry name" value="ABC_transporter_ATP-bind"/>
</dbReference>
<evidence type="ECO:0000313" key="5">
    <source>
        <dbReference type="EMBL" id="ABK17897.1"/>
    </source>
</evidence>
<dbReference type="RefSeq" id="WP_011699066.1">
    <property type="nucleotide sequence ID" value="NC_008554.1"/>
</dbReference>
<protein>
    <submittedName>
        <fullName evidence="5">ABC transporter related</fullName>
    </submittedName>
</protein>
<evidence type="ECO:0000259" key="4">
    <source>
        <dbReference type="PROSITE" id="PS50893"/>
    </source>
</evidence>
<dbReference type="HOGENOM" id="CLU_000604_1_22_7"/>
<dbReference type="AlphaFoldDB" id="A0LKE5"/>
<dbReference type="Proteomes" id="UP000001784">
    <property type="component" value="Chromosome"/>
</dbReference>
<evidence type="ECO:0000256" key="1">
    <source>
        <dbReference type="ARBA" id="ARBA00022448"/>
    </source>
</evidence>
<dbReference type="InterPro" id="IPR003593">
    <property type="entry name" value="AAA+_ATPase"/>
</dbReference>
<keyword evidence="1" id="KW-0813">Transport</keyword>
<sequence length="279" mass="30954">MSLPALNTVTGVEPGEMEMRGVYYSFGEGKEVLDNVSFKVEKGSFTCFCGPSGCGKTSIINLLAGYTVPDMGECLIDGVPVSGPGADRLVVFQETALLPWMTLWENTLYGPKVQGKDLMGEVADRAEELINMVGLTGFEEKYPSQLSGGMQRRAELIRALINQPKVLLMDEPFRGLDAMTRSIMQEYIIKLFEHSGTTILFVTAELEEAIFVGDVAYFLTVAPATVKKRMVIDLPRPRKFEHLTTSNFVELQREAIETVDEEAQKAFSAFVKAKEKRTK</sequence>
<dbReference type="CDD" id="cd03293">
    <property type="entry name" value="ABC_NrtD_SsuB_transporters"/>
    <property type="match status" value="1"/>
</dbReference>
<dbReference type="GO" id="GO:0016887">
    <property type="term" value="F:ATP hydrolysis activity"/>
    <property type="evidence" value="ECO:0007669"/>
    <property type="project" value="InterPro"/>
</dbReference>
<evidence type="ECO:0000256" key="3">
    <source>
        <dbReference type="ARBA" id="ARBA00022840"/>
    </source>
</evidence>
<keyword evidence="3" id="KW-0067">ATP-binding</keyword>
<dbReference type="eggNOG" id="COG1116">
    <property type="taxonomic scope" value="Bacteria"/>
</dbReference>